<evidence type="ECO:0000256" key="1">
    <source>
        <dbReference type="ARBA" id="ARBA00004651"/>
    </source>
</evidence>
<dbReference type="GO" id="GO:0009055">
    <property type="term" value="F:electron transfer activity"/>
    <property type="evidence" value="ECO:0007669"/>
    <property type="project" value="TreeGrafter"/>
</dbReference>
<dbReference type="PANTHER" id="PTHR43141">
    <property type="entry name" value="CYTOCHROME BD2 SUBUNIT II"/>
    <property type="match status" value="1"/>
</dbReference>
<dbReference type="GO" id="GO:0019646">
    <property type="term" value="P:aerobic electron transport chain"/>
    <property type="evidence" value="ECO:0007669"/>
    <property type="project" value="TreeGrafter"/>
</dbReference>
<evidence type="ECO:0000256" key="5">
    <source>
        <dbReference type="ARBA" id="ARBA00022989"/>
    </source>
</evidence>
<sequence length="91" mass="10004">MLVGLVAYAPFGGADFGAGIWDLLAGGTRRGRRQRELIEHSIGPVWEANHVWLIFVLVILWTAFSGAFVAVTMTLYLPLTLAAFGMIAWVR</sequence>
<accession>A0A1Y2MH26</accession>
<reference evidence="8 9" key="1">
    <citation type="submission" date="2016-09" db="EMBL/GenBank/DDBJ databases">
        <title>Pseudonocardia autotrophica DSM535, a candidate organism with high potential of specific P450 cytochromes.</title>
        <authorList>
            <person name="Grumaz C."/>
            <person name="Vainshtein Y."/>
            <person name="Kirstahler P."/>
            <person name="Sohn K."/>
        </authorList>
    </citation>
    <scope>NUCLEOTIDE SEQUENCE [LARGE SCALE GENOMIC DNA]</scope>
    <source>
        <strain evidence="8 9">DSM 535</strain>
    </source>
</reference>
<protein>
    <submittedName>
        <fullName evidence="8">Cytochrome oxidase subunit II</fullName>
    </submittedName>
</protein>
<evidence type="ECO:0000256" key="7">
    <source>
        <dbReference type="SAM" id="Phobius"/>
    </source>
</evidence>
<keyword evidence="4 7" id="KW-0812">Transmembrane</keyword>
<keyword evidence="6 7" id="KW-0472">Membrane</keyword>
<feature type="transmembrane region" description="Helical" evidence="7">
    <location>
        <begin position="45"/>
        <end position="64"/>
    </location>
</feature>
<evidence type="ECO:0000256" key="3">
    <source>
        <dbReference type="ARBA" id="ARBA00022475"/>
    </source>
</evidence>
<comment type="subcellular location">
    <subcellularLocation>
        <location evidence="1">Cell membrane</location>
        <topology evidence="1">Multi-pass membrane protein</topology>
    </subcellularLocation>
</comment>
<evidence type="ECO:0000256" key="4">
    <source>
        <dbReference type="ARBA" id="ARBA00022692"/>
    </source>
</evidence>
<dbReference type="AlphaFoldDB" id="A0A1Y2MH26"/>
<dbReference type="GO" id="GO:0016682">
    <property type="term" value="F:oxidoreductase activity, acting on diphenols and related substances as donors, oxygen as acceptor"/>
    <property type="evidence" value="ECO:0007669"/>
    <property type="project" value="TreeGrafter"/>
</dbReference>
<comment type="similarity">
    <text evidence="2">Belongs to the cytochrome ubiquinol oxidase subunit 2 family.</text>
</comment>
<keyword evidence="9" id="KW-1185">Reference proteome</keyword>
<organism evidence="8 9">
    <name type="scientific">Pseudonocardia autotrophica</name>
    <name type="common">Amycolata autotrophica</name>
    <name type="synonym">Nocardia autotrophica</name>
    <dbReference type="NCBI Taxonomy" id="2074"/>
    <lineage>
        <taxon>Bacteria</taxon>
        <taxon>Bacillati</taxon>
        <taxon>Actinomycetota</taxon>
        <taxon>Actinomycetes</taxon>
        <taxon>Pseudonocardiales</taxon>
        <taxon>Pseudonocardiaceae</taxon>
        <taxon>Pseudonocardia</taxon>
    </lineage>
</organism>
<dbReference type="InterPro" id="IPR003317">
    <property type="entry name" value="Cyt-d_oxidase_su2"/>
</dbReference>
<keyword evidence="5 7" id="KW-1133">Transmembrane helix</keyword>
<dbReference type="GO" id="GO:0005886">
    <property type="term" value="C:plasma membrane"/>
    <property type="evidence" value="ECO:0007669"/>
    <property type="project" value="UniProtKB-SubCell"/>
</dbReference>
<dbReference type="GO" id="GO:0070069">
    <property type="term" value="C:cytochrome complex"/>
    <property type="evidence" value="ECO:0007669"/>
    <property type="project" value="TreeGrafter"/>
</dbReference>
<keyword evidence="3" id="KW-1003">Cell membrane</keyword>
<dbReference type="Proteomes" id="UP000194360">
    <property type="component" value="Unassembled WGS sequence"/>
</dbReference>
<dbReference type="PANTHER" id="PTHR43141:SF4">
    <property type="entry name" value="CYTOCHROME BD2 SUBUNIT II"/>
    <property type="match status" value="1"/>
</dbReference>
<name>A0A1Y2MH26_PSEAH</name>
<dbReference type="STRING" id="2074.BG845_06891"/>
<feature type="transmembrane region" description="Helical" evidence="7">
    <location>
        <begin position="70"/>
        <end position="90"/>
    </location>
</feature>
<comment type="caution">
    <text evidence="8">The sequence shown here is derived from an EMBL/GenBank/DDBJ whole genome shotgun (WGS) entry which is preliminary data.</text>
</comment>
<dbReference type="EMBL" id="MIGB01000100">
    <property type="protein sequence ID" value="OSY34401.1"/>
    <property type="molecule type" value="Genomic_DNA"/>
</dbReference>
<dbReference type="Pfam" id="PF02322">
    <property type="entry name" value="Cyt_bd_oxida_II"/>
    <property type="match status" value="1"/>
</dbReference>
<gene>
    <name evidence="8" type="ORF">BG845_06891</name>
</gene>
<evidence type="ECO:0000313" key="9">
    <source>
        <dbReference type="Proteomes" id="UP000194360"/>
    </source>
</evidence>
<proteinExistence type="inferred from homology"/>
<evidence type="ECO:0000313" key="8">
    <source>
        <dbReference type="EMBL" id="OSY34401.1"/>
    </source>
</evidence>
<evidence type="ECO:0000256" key="2">
    <source>
        <dbReference type="ARBA" id="ARBA00007543"/>
    </source>
</evidence>
<feature type="transmembrane region" description="Helical" evidence="7">
    <location>
        <begin position="6"/>
        <end position="24"/>
    </location>
</feature>
<evidence type="ECO:0000256" key="6">
    <source>
        <dbReference type="ARBA" id="ARBA00023136"/>
    </source>
</evidence>